<keyword evidence="8" id="KW-1185">Reference proteome</keyword>
<dbReference type="NCBIfam" id="TIGR01746">
    <property type="entry name" value="Thioester-redct"/>
    <property type="match status" value="1"/>
</dbReference>
<dbReference type="InterPro" id="IPR045851">
    <property type="entry name" value="AMP-bd_C_sf"/>
</dbReference>
<dbReference type="Gene3D" id="3.30.300.30">
    <property type="match status" value="1"/>
</dbReference>
<dbReference type="InterPro" id="IPR010080">
    <property type="entry name" value="Thioester_reductase-like_dom"/>
</dbReference>
<dbReference type="Gene3D" id="1.10.1200.10">
    <property type="entry name" value="ACP-like"/>
    <property type="match status" value="1"/>
</dbReference>
<dbReference type="Pfam" id="PF00501">
    <property type="entry name" value="AMP-binding"/>
    <property type="match status" value="1"/>
</dbReference>
<dbReference type="RefSeq" id="WP_213101981.1">
    <property type="nucleotide sequence ID" value="NZ_JAGYPM010000002.1"/>
</dbReference>
<dbReference type="PANTHER" id="PTHR44845:SF7">
    <property type="entry name" value="PLIPASTATIN SYNTHASE SUBUNIT D"/>
    <property type="match status" value="1"/>
</dbReference>
<dbReference type="InterPro" id="IPR010071">
    <property type="entry name" value="AA_adenyl_dom"/>
</dbReference>
<dbReference type="Pfam" id="PF07993">
    <property type="entry name" value="NAD_binding_4"/>
    <property type="match status" value="1"/>
</dbReference>
<evidence type="ECO:0000259" key="4">
    <source>
        <dbReference type="Pfam" id="PF00501"/>
    </source>
</evidence>
<evidence type="ECO:0000256" key="3">
    <source>
        <dbReference type="ARBA" id="ARBA00022553"/>
    </source>
</evidence>
<dbReference type="Gene3D" id="3.40.50.720">
    <property type="entry name" value="NAD(P)-binding Rossmann-like Domain"/>
    <property type="match status" value="1"/>
</dbReference>
<dbReference type="InterPro" id="IPR000873">
    <property type="entry name" value="AMP-dep_synth/lig_dom"/>
</dbReference>
<dbReference type="PROSITE" id="PS00012">
    <property type="entry name" value="PHOSPHOPANTETHEINE"/>
    <property type="match status" value="1"/>
</dbReference>
<dbReference type="PANTHER" id="PTHR44845">
    <property type="entry name" value="CARRIER DOMAIN-CONTAINING PROTEIN"/>
    <property type="match status" value="1"/>
</dbReference>
<dbReference type="PROSITE" id="PS00455">
    <property type="entry name" value="AMP_BINDING"/>
    <property type="match status" value="1"/>
</dbReference>
<evidence type="ECO:0000259" key="5">
    <source>
        <dbReference type="Pfam" id="PF07993"/>
    </source>
</evidence>
<dbReference type="Proteomes" id="UP000681027">
    <property type="component" value="Unassembled WGS sequence"/>
</dbReference>
<evidence type="ECO:0000256" key="1">
    <source>
        <dbReference type="ARBA" id="ARBA00006432"/>
    </source>
</evidence>
<dbReference type="Gene3D" id="2.30.38.10">
    <property type="entry name" value="Luciferase, Domain 3"/>
    <property type="match status" value="1"/>
</dbReference>
<evidence type="ECO:0000313" key="7">
    <source>
        <dbReference type="EMBL" id="MBS4190545.1"/>
    </source>
</evidence>
<gene>
    <name evidence="7" type="ORF">KHA94_10155</name>
</gene>
<dbReference type="SUPFAM" id="SSF56801">
    <property type="entry name" value="Acetyl-CoA synthetase-like"/>
    <property type="match status" value="1"/>
</dbReference>
<organism evidence="7 8">
    <name type="scientific">Cytobacillus citreus</name>
    <dbReference type="NCBI Taxonomy" id="2833586"/>
    <lineage>
        <taxon>Bacteria</taxon>
        <taxon>Bacillati</taxon>
        <taxon>Bacillota</taxon>
        <taxon>Bacilli</taxon>
        <taxon>Bacillales</taxon>
        <taxon>Bacillaceae</taxon>
        <taxon>Cytobacillus</taxon>
    </lineage>
</organism>
<protein>
    <submittedName>
        <fullName evidence="7">Amino acid adenylation domain-containing protein</fullName>
    </submittedName>
</protein>
<keyword evidence="3" id="KW-0597">Phosphoprotein</keyword>
<evidence type="ECO:0000313" key="8">
    <source>
        <dbReference type="Proteomes" id="UP000681027"/>
    </source>
</evidence>
<evidence type="ECO:0000259" key="6">
    <source>
        <dbReference type="Pfam" id="PF13193"/>
    </source>
</evidence>
<comment type="caution">
    <text evidence="7">The sequence shown here is derived from an EMBL/GenBank/DDBJ whole genome shotgun (WGS) entry which is preliminary data.</text>
</comment>
<accession>A0ABS5NRW0</accession>
<feature type="domain" description="Thioester reductase (TE)" evidence="5">
    <location>
        <begin position="657"/>
        <end position="897"/>
    </location>
</feature>
<proteinExistence type="inferred from homology"/>
<dbReference type="InterPro" id="IPR006162">
    <property type="entry name" value="Ppantetheine_attach_site"/>
</dbReference>
<keyword evidence="2" id="KW-0596">Phosphopantetheine</keyword>
<feature type="domain" description="AMP-binding enzyme C-terminal" evidence="6">
    <location>
        <begin position="447"/>
        <end position="521"/>
    </location>
</feature>
<comment type="similarity">
    <text evidence="1">Belongs to the ATP-dependent AMP-binding enzyme family.</text>
</comment>
<sequence length="1020" mass="115391">MGFSQNGLDLSYSPENKDLYLQMKNSDKVFSGHTIIGKFCDQVSKYPSRVALSSQNRRLAYEELNQYANGMALELVNTGVKKGDFVGVFINRSIEAVIGLLGILKIGAVYVPIDPNYPPERIEYMISDTNCSVIITNSEARTKLPILKNNPAIIDVNRIDRVQENILCKELLPEDIAYVIYTSGSTGMPKGTLLKHVGVPNLVEWIADHYHFHAHTVIAEFASFSFDASISDIFQALLNGVQLHLFSEEARMDHKILLEEVHEHKVTNMVLPTAFFNSMVPMITENEKEKLSSLEVFAVAGEALTGEMVRIWQEKFGLTPMLSNFYGPTEATVMASYYDLDFQLPKNVANVPIGIPIQNVKLYVVNEKGQLCQPNEPGELIIEGPGISIGYHNQPEKTEAVFIKQNETCFLYKTGDIVKLLPEGTIEFVGRKDDQVKIRGHRVEIGEIENFLQGLDYVHEVAVVARANNGIKELYGFYKLKENVDVPKQLLENEMKKVLPDYMIPAYLIKLEEMPIAPTGKIDRKKLENIDIQPFFMQDIVGPRNETEEILVRELGKEFLLEKFDVREDIFTIGASSLKILNALAKLKPHFPMLSIQDFYKNRTVENLAQYINATKKSEKKQAIQIAQSLKEHPIYIGPKNEYSSSKLEKGTEQILLTGSTGFLGIHILLDLLKETNANIVCLVRGKSEIEARTRLLDSLFYFANEQLDTTRIQIIVGDLGTEQLGLSQEMHTKLANSLDRIIHSAADVRHFGDEEHFHNVNVKGTQRLLDLAYHNKHIQFTYISTIGIPEGLAEEGLWDDYCEMLPSEFSSSLNNVYTNSKFEAEKLIHQAMEDGIQASVFRIGNLTGQSTSGVFQKNIDSNAFYRMIKGLILLGKIKKSEAIVDLTPVDIASRAIIDISFNAQSYGKTFHIVDPNPMKFNEFMQSLKKLGYFIEQVNKEDFSDWIFKADLPQESKQLAISIIEGEGLKESLWEWDCEQTRLFVRSYDSSFTHRDEYIKSIIKHGQEVGYFPLPSLVLA</sequence>
<dbReference type="Gene3D" id="3.40.50.980">
    <property type="match status" value="2"/>
</dbReference>
<dbReference type="InterPro" id="IPR036736">
    <property type="entry name" value="ACP-like_sf"/>
</dbReference>
<dbReference type="InterPro" id="IPR036291">
    <property type="entry name" value="NAD(P)-bd_dom_sf"/>
</dbReference>
<dbReference type="NCBIfam" id="TIGR01733">
    <property type="entry name" value="AA-adenyl-dom"/>
    <property type="match status" value="1"/>
</dbReference>
<evidence type="ECO:0000256" key="2">
    <source>
        <dbReference type="ARBA" id="ARBA00022450"/>
    </source>
</evidence>
<dbReference type="SUPFAM" id="SSF47336">
    <property type="entry name" value="ACP-like"/>
    <property type="match status" value="1"/>
</dbReference>
<feature type="domain" description="AMP-dependent synthetase/ligase" evidence="4">
    <location>
        <begin position="41"/>
        <end position="392"/>
    </location>
</feature>
<dbReference type="EMBL" id="JAGYPM010000002">
    <property type="protein sequence ID" value="MBS4190545.1"/>
    <property type="molecule type" value="Genomic_DNA"/>
</dbReference>
<dbReference type="CDD" id="cd05235">
    <property type="entry name" value="SDR_e1"/>
    <property type="match status" value="1"/>
</dbReference>
<dbReference type="Pfam" id="PF13193">
    <property type="entry name" value="AMP-binding_C"/>
    <property type="match status" value="1"/>
</dbReference>
<dbReference type="SUPFAM" id="SSF51735">
    <property type="entry name" value="NAD(P)-binding Rossmann-fold domains"/>
    <property type="match status" value="1"/>
</dbReference>
<dbReference type="InterPro" id="IPR025110">
    <property type="entry name" value="AMP-bd_C"/>
</dbReference>
<dbReference type="CDD" id="cd05930">
    <property type="entry name" value="A_NRPS"/>
    <property type="match status" value="1"/>
</dbReference>
<reference evidence="7 8" key="1">
    <citation type="submission" date="2021-05" db="EMBL/GenBank/DDBJ databases">
        <title>Novel Bacillus species.</title>
        <authorList>
            <person name="Liu G."/>
        </authorList>
    </citation>
    <scope>NUCLEOTIDE SEQUENCE [LARGE SCALE GENOMIC DNA]</scope>
    <source>
        <strain evidence="7 8">FJAT-49705</strain>
    </source>
</reference>
<name>A0ABS5NRW0_9BACI</name>
<dbReference type="InterPro" id="IPR020845">
    <property type="entry name" value="AMP-binding_CS"/>
</dbReference>
<dbReference type="InterPro" id="IPR013120">
    <property type="entry name" value="FAR_NAD-bd"/>
</dbReference>